<organism evidence="5 6">
    <name type="scientific">Purpureocillium lilacinum</name>
    <name type="common">Paecilomyces lilacinus</name>
    <dbReference type="NCBI Taxonomy" id="33203"/>
    <lineage>
        <taxon>Eukaryota</taxon>
        <taxon>Fungi</taxon>
        <taxon>Dikarya</taxon>
        <taxon>Ascomycota</taxon>
        <taxon>Pezizomycotina</taxon>
        <taxon>Sordariomycetes</taxon>
        <taxon>Hypocreomycetidae</taxon>
        <taxon>Hypocreales</taxon>
        <taxon>Ophiocordycipitaceae</taxon>
        <taxon>Purpureocillium</taxon>
    </lineage>
</organism>
<protein>
    <recommendedName>
        <fullName evidence="4">NmrA-like domain-containing protein</fullName>
    </recommendedName>
</protein>
<proteinExistence type="predicted"/>
<dbReference type="EMBL" id="JAWRVI010000028">
    <property type="protein sequence ID" value="KAK4088014.1"/>
    <property type="molecule type" value="Genomic_DNA"/>
</dbReference>
<accession>A0ABR0BV96</accession>
<dbReference type="Gene3D" id="3.90.25.10">
    <property type="entry name" value="UDP-galactose 4-epimerase, domain 1"/>
    <property type="match status" value="1"/>
</dbReference>
<feature type="domain" description="NmrA-like" evidence="4">
    <location>
        <begin position="168"/>
        <end position="404"/>
    </location>
</feature>
<evidence type="ECO:0000259" key="4">
    <source>
        <dbReference type="Pfam" id="PF05368"/>
    </source>
</evidence>
<evidence type="ECO:0000256" key="3">
    <source>
        <dbReference type="SAM" id="MobiDB-lite"/>
    </source>
</evidence>
<evidence type="ECO:0000256" key="2">
    <source>
        <dbReference type="ARBA" id="ARBA00023002"/>
    </source>
</evidence>
<comment type="caution">
    <text evidence="5">The sequence shown here is derived from an EMBL/GenBank/DDBJ whole genome shotgun (WGS) entry which is preliminary data.</text>
</comment>
<keyword evidence="6" id="KW-1185">Reference proteome</keyword>
<dbReference type="InterPro" id="IPR051609">
    <property type="entry name" value="NmrA/Isoflavone_reductase-like"/>
</dbReference>
<evidence type="ECO:0000313" key="6">
    <source>
        <dbReference type="Proteomes" id="UP001287286"/>
    </source>
</evidence>
<feature type="compositionally biased region" description="Basic residues" evidence="3">
    <location>
        <begin position="28"/>
        <end position="40"/>
    </location>
</feature>
<gene>
    <name evidence="5" type="ORF">Purlil1_7772</name>
</gene>
<dbReference type="InterPro" id="IPR045312">
    <property type="entry name" value="PCBER-like"/>
</dbReference>
<dbReference type="PANTHER" id="PTHR47706:SF9">
    <property type="entry name" value="NMRA-LIKE DOMAIN-CONTAINING PROTEIN-RELATED"/>
    <property type="match status" value="1"/>
</dbReference>
<dbReference type="Gene3D" id="3.40.50.720">
    <property type="entry name" value="NAD(P)-binding Rossmann-like Domain"/>
    <property type="match status" value="1"/>
</dbReference>
<dbReference type="CDD" id="cd05259">
    <property type="entry name" value="PCBER_SDR_a"/>
    <property type="match status" value="1"/>
</dbReference>
<dbReference type="InterPro" id="IPR008030">
    <property type="entry name" value="NmrA-like"/>
</dbReference>
<reference evidence="5 6" key="1">
    <citation type="journal article" date="2024" name="Microbiol. Resour. Announc.">
        <title>Genome annotations for the ascomycete fungi Trichoderma harzianum, Trichoderma aggressivum, and Purpureocillium lilacinum.</title>
        <authorList>
            <person name="Beijen E.P.W."/>
            <person name="Ohm R.A."/>
        </authorList>
    </citation>
    <scope>NUCLEOTIDE SEQUENCE [LARGE SCALE GENOMIC DNA]</scope>
    <source>
        <strain evidence="5 6">CBS 150709</strain>
    </source>
</reference>
<keyword evidence="1" id="KW-0521">NADP</keyword>
<sequence>MPSDEGALDGVRGENWAPAPSRVEPPSHFRRLWAHWGRRRTGPDGGRFPPSSVSRSRGRAGPNTASAPFWQTPPRLPFNRPTGASAYPAASPAIGSGSRLCAFTPAHFVHPHRDSASRPCAHPSAYPHSQSERCIQRHRPDREPRWRLSGTSISAMASAPSPSGPLTKVLLVGANGTVGSVILEGLVQARCFDVSVLRRSTSTSPPTDAAVRTVSVSPDLPLDELTAACEGQDAVVAAFPLKDVSQHLRLVEAAFRAGVRRFIPADYGSCDAASPQPQHHLKLYRDKTLVRDKCETLGEHAARDGKPFTWTSIICGHFFDYGLEGGLLHFNLDTHKAQILDGGDIKASASTLRRVAESVVAVLQRLDVTRNRAVYVQSFCPTQLEVLAALERATGTAWHTQHLDSNAYLERQSKLLAEGDHEATEEIVFVLGTVDADWTTRDGFAMELLGLQDEKLDDVVAAVVAKHKAK</sequence>
<dbReference type="InterPro" id="IPR036291">
    <property type="entry name" value="NAD(P)-bd_dom_sf"/>
</dbReference>
<evidence type="ECO:0000313" key="5">
    <source>
        <dbReference type="EMBL" id="KAK4088014.1"/>
    </source>
</evidence>
<dbReference type="Pfam" id="PF05368">
    <property type="entry name" value="NmrA"/>
    <property type="match status" value="1"/>
</dbReference>
<dbReference type="PANTHER" id="PTHR47706">
    <property type="entry name" value="NMRA-LIKE FAMILY PROTEIN"/>
    <property type="match status" value="1"/>
</dbReference>
<feature type="region of interest" description="Disordered" evidence="3">
    <location>
        <begin position="114"/>
        <end position="133"/>
    </location>
</feature>
<name>A0ABR0BV96_PURLI</name>
<dbReference type="Proteomes" id="UP001287286">
    <property type="component" value="Unassembled WGS sequence"/>
</dbReference>
<dbReference type="SUPFAM" id="SSF51735">
    <property type="entry name" value="NAD(P)-binding Rossmann-fold domains"/>
    <property type="match status" value="1"/>
</dbReference>
<evidence type="ECO:0000256" key="1">
    <source>
        <dbReference type="ARBA" id="ARBA00022857"/>
    </source>
</evidence>
<keyword evidence="2" id="KW-0560">Oxidoreductase</keyword>
<feature type="region of interest" description="Disordered" evidence="3">
    <location>
        <begin position="1"/>
        <end position="74"/>
    </location>
</feature>